<sequence length="883" mass="96418">MASPSPLSPLPSAALNFSTPSPTHTRRLFEPAATTTTTTTNTSGDHLDSTDNAENADGDSSPFMSHVRDDDFTSPQGTNSPAKARPASRIISGSELSPLKILQTSQNQPPQQQSPMSKQQQQQQQPQQQQPQPQPRTSARTSPSSPPASQTAASTQSVLSPRKSAPIKRFPVKISPPAIAEETTTTTNTRRPSSDRQMSLKDAIRDNEGLKHAIEIFEDEDEVLDGDRDGDADSDDTLLMSCGSADQYQELGSGDNDDPAGMDDTMASTFSTFSAVPNMTMFANLRSNSPPKHGAPTPRGARAEPEQKRTPRAPATSSDRMAAQQQQQHESGNTMNLMDFTEQLRYSGYERHQPSSPLLYRRPVSPARNGSATSAAGNGAVAATPQRHSAHLVNLLDFDIPPMPTPRSVPTITPRELESLKSGFLSEISSLKASLSGKEAEVLSLKSAVGDAEGRVGECLEQLRDLRGMQDTLASEKDSWEKRGREMETVLRKVKEEIVLGQREREELEFKLDEAEKRREAAEMMAQEAESKMAGMRAGKASAEAASADSSLDSNNRIRSPATASGSNKEVEIAVERVARELHALYKGKHEVKVAALKKSYENRWEKRVRELENRIEELTRENDEIRSGRDATITRVDLARLSELEQERKAEKARDAVHIKGLEAEVDKLEAVLRTVQDDNAELRVLLERERVEKGELVQLAEEMMNMQSFVQQQQQQQQQQQEQLQQQQQQQQQQAASVPAPAPAPASYGSRSNSRGSNNGSATAPTPIPDVNRTPARRSVVAPRSTPVTGRAQQHQQQQPSENMRGSVSGRPSSLRAPMGLGLKSATAESRIGRFSTHERTKSAAVSGMPRPGSGLGTRGTGHGLMSSIEKMGSYRGTGRD</sequence>
<feature type="region of interest" description="Disordered" evidence="2">
    <location>
        <begin position="1"/>
        <end position="239"/>
    </location>
</feature>
<dbReference type="GO" id="GO:0043565">
    <property type="term" value="F:sequence-specific DNA binding"/>
    <property type="evidence" value="ECO:0007669"/>
    <property type="project" value="TreeGrafter"/>
</dbReference>
<dbReference type="Pfam" id="PF12709">
    <property type="entry name" value="Fungal_TACC"/>
    <property type="match status" value="1"/>
</dbReference>
<feature type="compositionally biased region" description="Basic and acidic residues" evidence="2">
    <location>
        <begin position="192"/>
        <end position="215"/>
    </location>
</feature>
<dbReference type="PANTHER" id="PTHR14312:SF1">
    <property type="entry name" value="BASIC-LEUCINE ZIPPER TRANSCRIPTION FACTOR A"/>
    <property type="match status" value="1"/>
</dbReference>
<protein>
    <submittedName>
        <fullName evidence="3">Uncharacterized protein</fullName>
    </submittedName>
</protein>
<name>A0AAE0ILG4_9PEZI</name>
<reference evidence="3" key="1">
    <citation type="journal article" date="2023" name="Mol. Phylogenet. Evol.">
        <title>Genome-scale phylogeny and comparative genomics of the fungal order Sordariales.</title>
        <authorList>
            <person name="Hensen N."/>
            <person name="Bonometti L."/>
            <person name="Westerberg I."/>
            <person name="Brannstrom I.O."/>
            <person name="Guillou S."/>
            <person name="Cros-Aarteil S."/>
            <person name="Calhoun S."/>
            <person name="Haridas S."/>
            <person name="Kuo A."/>
            <person name="Mondo S."/>
            <person name="Pangilinan J."/>
            <person name="Riley R."/>
            <person name="LaButti K."/>
            <person name="Andreopoulos B."/>
            <person name="Lipzen A."/>
            <person name="Chen C."/>
            <person name="Yan M."/>
            <person name="Daum C."/>
            <person name="Ng V."/>
            <person name="Clum A."/>
            <person name="Steindorff A."/>
            <person name="Ohm R.A."/>
            <person name="Martin F."/>
            <person name="Silar P."/>
            <person name="Natvig D.O."/>
            <person name="Lalanne C."/>
            <person name="Gautier V."/>
            <person name="Ament-Velasquez S.L."/>
            <person name="Kruys A."/>
            <person name="Hutchinson M.I."/>
            <person name="Powell A.J."/>
            <person name="Barry K."/>
            <person name="Miller A.N."/>
            <person name="Grigoriev I.V."/>
            <person name="Debuchy R."/>
            <person name="Gladieux P."/>
            <person name="Hiltunen Thoren M."/>
            <person name="Johannesson H."/>
        </authorList>
    </citation>
    <scope>NUCLEOTIDE SEQUENCE</scope>
    <source>
        <strain evidence="3">SMH4131-1</strain>
    </source>
</reference>
<feature type="compositionally biased region" description="Low complexity" evidence="2">
    <location>
        <begin position="103"/>
        <end position="157"/>
    </location>
</feature>
<dbReference type="EMBL" id="JAUEPO010000003">
    <property type="protein sequence ID" value="KAK3327326.1"/>
    <property type="molecule type" value="Genomic_DNA"/>
</dbReference>
<organism evidence="3 4">
    <name type="scientific">Cercophora scortea</name>
    <dbReference type="NCBI Taxonomy" id="314031"/>
    <lineage>
        <taxon>Eukaryota</taxon>
        <taxon>Fungi</taxon>
        <taxon>Dikarya</taxon>
        <taxon>Ascomycota</taxon>
        <taxon>Pezizomycotina</taxon>
        <taxon>Sordariomycetes</taxon>
        <taxon>Sordariomycetidae</taxon>
        <taxon>Sordariales</taxon>
        <taxon>Lasiosphaeriaceae</taxon>
        <taxon>Cercophora</taxon>
    </lineage>
</organism>
<accession>A0AAE0ILG4</accession>
<dbReference type="Proteomes" id="UP001286456">
    <property type="component" value="Unassembled WGS sequence"/>
</dbReference>
<dbReference type="Gene3D" id="1.10.287.1490">
    <property type="match status" value="1"/>
</dbReference>
<feature type="region of interest" description="Disordered" evidence="2">
    <location>
        <begin position="727"/>
        <end position="883"/>
    </location>
</feature>
<feature type="compositionally biased region" description="Low complexity" evidence="2">
    <location>
        <begin position="541"/>
        <end position="554"/>
    </location>
</feature>
<comment type="caution">
    <text evidence="3">The sequence shown here is derived from an EMBL/GenBank/DDBJ whole genome shotgun (WGS) entry which is preliminary data.</text>
</comment>
<feature type="compositionally biased region" description="Polar residues" evidence="2">
    <location>
        <begin position="788"/>
        <end position="814"/>
    </location>
</feature>
<evidence type="ECO:0000256" key="1">
    <source>
        <dbReference type="SAM" id="Coils"/>
    </source>
</evidence>
<feature type="compositionally biased region" description="Gly residues" evidence="2">
    <location>
        <begin position="856"/>
        <end position="865"/>
    </location>
</feature>
<feature type="compositionally biased region" description="Low complexity" evidence="2">
    <location>
        <begin position="727"/>
        <end position="763"/>
    </location>
</feature>
<dbReference type="AlphaFoldDB" id="A0AAE0ILG4"/>
<dbReference type="GO" id="GO:0005634">
    <property type="term" value="C:nucleus"/>
    <property type="evidence" value="ECO:0007669"/>
    <property type="project" value="TreeGrafter"/>
</dbReference>
<keyword evidence="1" id="KW-0175">Coiled coil</keyword>
<evidence type="ECO:0000256" key="2">
    <source>
        <dbReference type="SAM" id="MobiDB-lite"/>
    </source>
</evidence>
<feature type="region of interest" description="Disordered" evidence="2">
    <location>
        <begin position="285"/>
        <end position="332"/>
    </location>
</feature>
<dbReference type="PANTHER" id="PTHR14312">
    <property type="entry name" value="CREB/ATF BZIP TRANSCRIPTION FACTOR"/>
    <property type="match status" value="1"/>
</dbReference>
<gene>
    <name evidence="3" type="ORF">B0T19DRAFT_460450</name>
</gene>
<dbReference type="InterPro" id="IPR024312">
    <property type="entry name" value="TACC_fungi"/>
</dbReference>
<feature type="compositionally biased region" description="Low complexity" evidence="2">
    <location>
        <begin position="367"/>
        <end position="377"/>
    </location>
</feature>
<feature type="coiled-coil region" evidence="1">
    <location>
        <begin position="602"/>
        <end position="629"/>
    </location>
</feature>
<feature type="compositionally biased region" description="Polar residues" evidence="2">
    <location>
        <begin position="315"/>
        <end position="332"/>
    </location>
</feature>
<evidence type="ECO:0000313" key="3">
    <source>
        <dbReference type="EMBL" id="KAK3327326.1"/>
    </source>
</evidence>
<feature type="region of interest" description="Disordered" evidence="2">
    <location>
        <begin position="540"/>
        <end position="569"/>
    </location>
</feature>
<feature type="compositionally biased region" description="Low complexity" evidence="2">
    <location>
        <begin position="1"/>
        <end position="15"/>
    </location>
</feature>
<evidence type="ECO:0000313" key="4">
    <source>
        <dbReference type="Proteomes" id="UP001286456"/>
    </source>
</evidence>
<dbReference type="GO" id="GO:0010468">
    <property type="term" value="P:regulation of gene expression"/>
    <property type="evidence" value="ECO:0007669"/>
    <property type="project" value="TreeGrafter"/>
</dbReference>
<feature type="region of interest" description="Disordered" evidence="2">
    <location>
        <begin position="352"/>
        <end position="377"/>
    </location>
</feature>
<feature type="coiled-coil region" evidence="1">
    <location>
        <begin position="491"/>
        <end position="532"/>
    </location>
</feature>
<reference evidence="3" key="2">
    <citation type="submission" date="2023-06" db="EMBL/GenBank/DDBJ databases">
        <authorList>
            <consortium name="Lawrence Berkeley National Laboratory"/>
            <person name="Haridas S."/>
            <person name="Hensen N."/>
            <person name="Bonometti L."/>
            <person name="Westerberg I."/>
            <person name="Brannstrom I.O."/>
            <person name="Guillou S."/>
            <person name="Cros-Aarteil S."/>
            <person name="Calhoun S."/>
            <person name="Kuo A."/>
            <person name="Mondo S."/>
            <person name="Pangilinan J."/>
            <person name="Riley R."/>
            <person name="Labutti K."/>
            <person name="Andreopoulos B."/>
            <person name="Lipzen A."/>
            <person name="Chen C."/>
            <person name="Yanf M."/>
            <person name="Daum C."/>
            <person name="Ng V."/>
            <person name="Clum A."/>
            <person name="Steindorff A."/>
            <person name="Ohm R."/>
            <person name="Martin F."/>
            <person name="Silar P."/>
            <person name="Natvig D."/>
            <person name="Lalanne C."/>
            <person name="Gautier V."/>
            <person name="Ament-Velasquez S.L."/>
            <person name="Kruys A."/>
            <person name="Hutchinson M.I."/>
            <person name="Powell A.J."/>
            <person name="Barry K."/>
            <person name="Miller A.N."/>
            <person name="Grigoriev I.V."/>
            <person name="Debuchy R."/>
            <person name="Gladieux P."/>
            <person name="Thoren M.H."/>
            <person name="Johannesson H."/>
        </authorList>
    </citation>
    <scope>NUCLEOTIDE SEQUENCE</scope>
    <source>
        <strain evidence="3">SMH4131-1</strain>
    </source>
</reference>
<proteinExistence type="predicted"/>
<feature type="compositionally biased region" description="Polar residues" evidence="2">
    <location>
        <begin position="555"/>
        <end position="568"/>
    </location>
</feature>
<keyword evidence="4" id="KW-1185">Reference proteome</keyword>